<dbReference type="Proteomes" id="UP000789920">
    <property type="component" value="Unassembled WGS sequence"/>
</dbReference>
<name>A0ACA9RI10_9GLOM</name>
<reference evidence="1" key="1">
    <citation type="submission" date="2021-06" db="EMBL/GenBank/DDBJ databases">
        <authorList>
            <person name="Kallberg Y."/>
            <person name="Tangrot J."/>
            <person name="Rosling A."/>
        </authorList>
    </citation>
    <scope>NUCLEOTIDE SEQUENCE</scope>
    <source>
        <strain evidence="1">MA461A</strain>
    </source>
</reference>
<evidence type="ECO:0000313" key="2">
    <source>
        <dbReference type="Proteomes" id="UP000789920"/>
    </source>
</evidence>
<feature type="non-terminal residue" evidence="1">
    <location>
        <position position="1"/>
    </location>
</feature>
<organism evidence="1 2">
    <name type="scientific">Racocetra persica</name>
    <dbReference type="NCBI Taxonomy" id="160502"/>
    <lineage>
        <taxon>Eukaryota</taxon>
        <taxon>Fungi</taxon>
        <taxon>Fungi incertae sedis</taxon>
        <taxon>Mucoromycota</taxon>
        <taxon>Glomeromycotina</taxon>
        <taxon>Glomeromycetes</taxon>
        <taxon>Diversisporales</taxon>
        <taxon>Gigasporaceae</taxon>
        <taxon>Racocetra</taxon>
    </lineage>
</organism>
<dbReference type="EMBL" id="CAJVQC010053971">
    <property type="protein sequence ID" value="CAG8793621.1"/>
    <property type="molecule type" value="Genomic_DNA"/>
</dbReference>
<sequence>PVITMSILFIPYYIENYELVFDYLNEPEDYELASTYSNRPKDCKPILVYSDRHEEYEPTPTC</sequence>
<protein>
    <submittedName>
        <fullName evidence="1">35526_t:CDS:1</fullName>
    </submittedName>
</protein>
<accession>A0ACA9RI10</accession>
<gene>
    <name evidence="1" type="ORF">RPERSI_LOCUS19601</name>
</gene>
<keyword evidence="2" id="KW-1185">Reference proteome</keyword>
<comment type="caution">
    <text evidence="1">The sequence shown here is derived from an EMBL/GenBank/DDBJ whole genome shotgun (WGS) entry which is preliminary data.</text>
</comment>
<proteinExistence type="predicted"/>
<evidence type="ECO:0000313" key="1">
    <source>
        <dbReference type="EMBL" id="CAG8793621.1"/>
    </source>
</evidence>